<evidence type="ECO:0000313" key="1">
    <source>
        <dbReference type="EMBL" id="SDC63237.1"/>
    </source>
</evidence>
<accession>A0A1G6N762</accession>
<dbReference type="EMBL" id="FMZM01000003">
    <property type="protein sequence ID" value="SDC63237.1"/>
    <property type="molecule type" value="Genomic_DNA"/>
</dbReference>
<dbReference type="STRING" id="1045774.SAMN05421872_103154"/>
<sequence>MRRRAVGDLAGVLLVLGAYLAVHHLIAIRSELHSYQGICFNTFGQQVPCSDAVAPLAKIAAVLLVVGLVVAQRRSARR</sequence>
<proteinExistence type="predicted"/>
<protein>
    <recommendedName>
        <fullName evidence="3">Vitamin K epoxide reductase family protein</fullName>
    </recommendedName>
</protein>
<gene>
    <name evidence="1" type="ORF">SAMN05421872_103154</name>
</gene>
<dbReference type="RefSeq" id="WP_090852663.1">
    <property type="nucleotide sequence ID" value="NZ_FMZM01000003.1"/>
</dbReference>
<evidence type="ECO:0008006" key="3">
    <source>
        <dbReference type="Google" id="ProtNLM"/>
    </source>
</evidence>
<keyword evidence="2" id="KW-1185">Reference proteome</keyword>
<evidence type="ECO:0000313" key="2">
    <source>
        <dbReference type="Proteomes" id="UP000199034"/>
    </source>
</evidence>
<reference evidence="1 2" key="1">
    <citation type="submission" date="2016-10" db="EMBL/GenBank/DDBJ databases">
        <authorList>
            <person name="de Groot N.N."/>
        </authorList>
    </citation>
    <scope>NUCLEOTIDE SEQUENCE [LARGE SCALE GENOMIC DNA]</scope>
    <source>
        <strain evidence="1 2">CGMCC 4.6858</strain>
    </source>
</reference>
<name>A0A1G6N762_9ACTN</name>
<dbReference type="Proteomes" id="UP000199034">
    <property type="component" value="Unassembled WGS sequence"/>
</dbReference>
<dbReference type="AlphaFoldDB" id="A0A1G6N762"/>
<organism evidence="1 2">
    <name type="scientific">Nocardioides lianchengensis</name>
    <dbReference type="NCBI Taxonomy" id="1045774"/>
    <lineage>
        <taxon>Bacteria</taxon>
        <taxon>Bacillati</taxon>
        <taxon>Actinomycetota</taxon>
        <taxon>Actinomycetes</taxon>
        <taxon>Propionibacteriales</taxon>
        <taxon>Nocardioidaceae</taxon>
        <taxon>Nocardioides</taxon>
    </lineage>
</organism>